<dbReference type="SMART" id="SM00028">
    <property type="entry name" value="TPR"/>
    <property type="match status" value="3"/>
</dbReference>
<dbReference type="InterPro" id="IPR011990">
    <property type="entry name" value="TPR-like_helical_dom_sf"/>
</dbReference>
<name>A0AAN6KQV0_9PEZI</name>
<dbReference type="Pfam" id="PF13374">
    <property type="entry name" value="TPR_10"/>
    <property type="match status" value="1"/>
</dbReference>
<dbReference type="PANTHER" id="PTHR46082">
    <property type="entry name" value="ATP/GTP-BINDING PROTEIN-RELATED"/>
    <property type="match status" value="1"/>
</dbReference>
<dbReference type="PROSITE" id="PS50005">
    <property type="entry name" value="TPR"/>
    <property type="match status" value="1"/>
</dbReference>
<accession>A0AAN6KQV0</accession>
<dbReference type="Proteomes" id="UP001175353">
    <property type="component" value="Unassembled WGS sequence"/>
</dbReference>
<proteinExistence type="predicted"/>
<evidence type="ECO:0000313" key="2">
    <source>
        <dbReference type="EMBL" id="KAK0998006.1"/>
    </source>
</evidence>
<dbReference type="Gene3D" id="1.25.40.10">
    <property type="entry name" value="Tetratricopeptide repeat domain"/>
    <property type="match status" value="2"/>
</dbReference>
<gene>
    <name evidence="2" type="ORF">LTR91_006469</name>
</gene>
<dbReference type="SUPFAM" id="SSF53167">
    <property type="entry name" value="Purine and uridine phosphorylases"/>
    <property type="match status" value="1"/>
</dbReference>
<dbReference type="InterPro" id="IPR035994">
    <property type="entry name" value="Nucleoside_phosphorylase_sf"/>
</dbReference>
<dbReference type="GO" id="GO:0043531">
    <property type="term" value="F:ADP binding"/>
    <property type="evidence" value="ECO:0007669"/>
    <property type="project" value="InterPro"/>
</dbReference>
<evidence type="ECO:0000256" key="1">
    <source>
        <dbReference type="PROSITE-ProRule" id="PRU00339"/>
    </source>
</evidence>
<dbReference type="InterPro" id="IPR053137">
    <property type="entry name" value="NLR-like"/>
</dbReference>
<evidence type="ECO:0000313" key="3">
    <source>
        <dbReference type="Proteomes" id="UP001175353"/>
    </source>
</evidence>
<reference evidence="2" key="1">
    <citation type="submission" date="2023-06" db="EMBL/GenBank/DDBJ databases">
        <title>Black Yeasts Isolated from many extreme environments.</title>
        <authorList>
            <person name="Coleine C."/>
            <person name="Stajich J.E."/>
            <person name="Selbmann L."/>
        </authorList>
    </citation>
    <scope>NUCLEOTIDE SEQUENCE</scope>
    <source>
        <strain evidence="2">CCFEE 5200</strain>
    </source>
</reference>
<dbReference type="Pfam" id="PF13424">
    <property type="entry name" value="TPR_12"/>
    <property type="match status" value="2"/>
</dbReference>
<feature type="repeat" description="TPR" evidence="1">
    <location>
        <begin position="875"/>
        <end position="908"/>
    </location>
</feature>
<dbReference type="PANTHER" id="PTHR46082:SF6">
    <property type="entry name" value="AAA+ ATPASE DOMAIN-CONTAINING PROTEIN-RELATED"/>
    <property type="match status" value="1"/>
</dbReference>
<protein>
    <recommendedName>
        <fullName evidence="4">NB-ARC domain-containing protein</fullName>
    </recommendedName>
</protein>
<sequence length="1125" mass="125739">MSDNARPKSRDGFQIAIICALPEERDTVENIMTRDFKDPKRPYGKAPGDDNVYTLGELGGKPVVLVAPRDMGTTNTRDLARGLRVSFSNILYALVVGITGGAPFTYEGKATAVSDRHLGDVGGAGGASFTYNGEAWKESDIHLGDVIISTHVVEYDFGKEYDNGFQSRTEVDNVLTRAPQEVTNFIHQFERGRSAAFKRILGKTNADLAEYIELETGPGAYHDHPGSAGGVDHVYALGYRHKHQKSGTCETCDKCTEWQHEVCVIARDASCEDLGCEPCLTHWARDTKLHFGRYASANAVLKSGHRRDLLIKQKRVIGFEMEGAGAWEVLPTIVIKGVVDYADSHKNKKWRGYPAARAALCAAAIIEEIELPDRPHAAKLPWLLPRPANPQYTGYSHVLEYLKSRIISEADESCNQRQIIAVLSGMGGVGKSETILQFVERNRTLLRERLYAALWVDCGSEMAVRADLRRISRLYDWTFGDDNVLDGVRDRLASSTTPILLILDNCDDSTVDYNRYIPNGDQVTVLLTTRLSNARKYASADPQDAGKKLFLRLDGLDPDAAVNLLMEPSETQDRDHDSFADAGRIVKALDFHPLAITVAGSLIQSAVYSLKEYANALDSRLAQAELLDTESEQARYKKVSATFKVSAEALAQLGSTDTSALDALALLDILAFMHHQDVHEEIFVRAWSYEDVILLSWGEEDELDEEAELDIRYLSPWHVAQCRRFLHSRPLDERMHAFRKARAHLDRLSLVNVDPATKSVSLHSLVYAWARARLQRPGEAWASAASILALSTEGRKDRQPFSDRLVRHLETSFQFASGLRDGAIFPPQRELCRIWYRFAWQMYRTSSTETIALCEQLVERTKDCCGKSCTEVGLVDAQYILGIAYLKNGQVKEAVEQLEHVVQIRESLAEDDPDRLASQHALATAYYRNEQIAQAIELLVHVVKVQQKRLAVNDPDRLSSQHELARAYLDADNGHSAQAVELLEHVVRVRKKILLEDHPSRLASQHELARAYLDDGQLGLATELLEHVVRVQEKSLLEDHANRLASQHVLARVYWADGQGQRALDLIQHVVAVWQTKQSKLQVDHPLQIQSERFLANMLEKLAVSDEALDPVDSSSADHDPGEQA</sequence>
<dbReference type="SUPFAM" id="SSF48452">
    <property type="entry name" value="TPR-like"/>
    <property type="match status" value="2"/>
</dbReference>
<keyword evidence="3" id="KW-1185">Reference proteome</keyword>
<dbReference type="InterPro" id="IPR019734">
    <property type="entry name" value="TPR_rpt"/>
</dbReference>
<comment type="caution">
    <text evidence="2">The sequence shown here is derived from an EMBL/GenBank/DDBJ whole genome shotgun (WGS) entry which is preliminary data.</text>
</comment>
<organism evidence="2 3">
    <name type="scientific">Friedmanniomyces endolithicus</name>
    <dbReference type="NCBI Taxonomy" id="329885"/>
    <lineage>
        <taxon>Eukaryota</taxon>
        <taxon>Fungi</taxon>
        <taxon>Dikarya</taxon>
        <taxon>Ascomycota</taxon>
        <taxon>Pezizomycotina</taxon>
        <taxon>Dothideomycetes</taxon>
        <taxon>Dothideomycetidae</taxon>
        <taxon>Mycosphaerellales</taxon>
        <taxon>Teratosphaeriaceae</taxon>
        <taxon>Friedmanniomyces</taxon>
    </lineage>
</organism>
<dbReference type="Gene3D" id="3.40.50.300">
    <property type="entry name" value="P-loop containing nucleotide triphosphate hydrolases"/>
    <property type="match status" value="1"/>
</dbReference>
<dbReference type="GO" id="GO:0009116">
    <property type="term" value="P:nucleoside metabolic process"/>
    <property type="evidence" value="ECO:0007669"/>
    <property type="project" value="InterPro"/>
</dbReference>
<keyword evidence="1" id="KW-0802">TPR repeat</keyword>
<evidence type="ECO:0008006" key="4">
    <source>
        <dbReference type="Google" id="ProtNLM"/>
    </source>
</evidence>
<dbReference type="SUPFAM" id="SSF52540">
    <property type="entry name" value="P-loop containing nucleoside triphosphate hydrolases"/>
    <property type="match status" value="1"/>
</dbReference>
<dbReference type="GO" id="GO:0003824">
    <property type="term" value="F:catalytic activity"/>
    <property type="evidence" value="ECO:0007669"/>
    <property type="project" value="InterPro"/>
</dbReference>
<dbReference type="EMBL" id="JAUJLE010000044">
    <property type="protein sequence ID" value="KAK0998006.1"/>
    <property type="molecule type" value="Genomic_DNA"/>
</dbReference>
<dbReference type="AlphaFoldDB" id="A0AAN6KQV0"/>
<dbReference type="Gene3D" id="3.40.50.1580">
    <property type="entry name" value="Nucleoside phosphorylase domain"/>
    <property type="match status" value="1"/>
</dbReference>
<dbReference type="InterPro" id="IPR027417">
    <property type="entry name" value="P-loop_NTPase"/>
</dbReference>